<gene>
    <name evidence="1" type="ORF">QAD02_014337</name>
</gene>
<sequence>MQHRTVLEVLTGNRARKKETRGTVFCGHRDLTFRGLSGCTSGRESDVTTVGATQGGGGGGLVGAAGGFWLIWHLRPLRGVVCGTDLGLLTPSSVTEAEGAETQPLLTGAGALDGLSKPPLVSLVCAARISGAISAMSGSEFGAAVAPSEGLLMPALPSSDSGNRIWRKRRIDSRSQGNVPLAALIDLKQ</sequence>
<dbReference type="EMBL" id="CM056742">
    <property type="protein sequence ID" value="KAJ8678550.1"/>
    <property type="molecule type" value="Genomic_DNA"/>
</dbReference>
<proteinExistence type="predicted"/>
<evidence type="ECO:0000313" key="1">
    <source>
        <dbReference type="EMBL" id="KAJ8678550.1"/>
    </source>
</evidence>
<dbReference type="Proteomes" id="UP001239111">
    <property type="component" value="Chromosome 2"/>
</dbReference>
<evidence type="ECO:0000313" key="2">
    <source>
        <dbReference type="Proteomes" id="UP001239111"/>
    </source>
</evidence>
<name>A0ACC2P4Q2_9HYME</name>
<reference evidence="1" key="1">
    <citation type="submission" date="2023-04" db="EMBL/GenBank/DDBJ databases">
        <title>A chromosome-level genome assembly of the parasitoid wasp Eretmocerus hayati.</title>
        <authorList>
            <person name="Zhong Y."/>
            <person name="Liu S."/>
            <person name="Liu Y."/>
        </authorList>
    </citation>
    <scope>NUCLEOTIDE SEQUENCE</scope>
    <source>
        <strain evidence="1">ZJU_SS_LIU_2023</strain>
    </source>
</reference>
<accession>A0ACC2P4Q2</accession>
<protein>
    <submittedName>
        <fullName evidence="1">Uncharacterized protein</fullName>
    </submittedName>
</protein>
<keyword evidence="2" id="KW-1185">Reference proteome</keyword>
<comment type="caution">
    <text evidence="1">The sequence shown here is derived from an EMBL/GenBank/DDBJ whole genome shotgun (WGS) entry which is preliminary data.</text>
</comment>
<organism evidence="1 2">
    <name type="scientific">Eretmocerus hayati</name>
    <dbReference type="NCBI Taxonomy" id="131215"/>
    <lineage>
        <taxon>Eukaryota</taxon>
        <taxon>Metazoa</taxon>
        <taxon>Ecdysozoa</taxon>
        <taxon>Arthropoda</taxon>
        <taxon>Hexapoda</taxon>
        <taxon>Insecta</taxon>
        <taxon>Pterygota</taxon>
        <taxon>Neoptera</taxon>
        <taxon>Endopterygota</taxon>
        <taxon>Hymenoptera</taxon>
        <taxon>Apocrita</taxon>
        <taxon>Proctotrupomorpha</taxon>
        <taxon>Chalcidoidea</taxon>
        <taxon>Aphelinidae</taxon>
        <taxon>Aphelininae</taxon>
        <taxon>Eretmocerus</taxon>
    </lineage>
</organism>